<dbReference type="Pfam" id="PF12668">
    <property type="entry name" value="DUF3791"/>
    <property type="match status" value="1"/>
</dbReference>
<accession>A0A9D1N2K6</accession>
<gene>
    <name evidence="1" type="ORF">IAD24_02700</name>
</gene>
<reference evidence="1" key="2">
    <citation type="journal article" date="2021" name="PeerJ">
        <title>Extensive microbial diversity within the chicken gut microbiome revealed by metagenomics and culture.</title>
        <authorList>
            <person name="Gilroy R."/>
            <person name="Ravi A."/>
            <person name="Getino M."/>
            <person name="Pursley I."/>
            <person name="Horton D.L."/>
            <person name="Alikhan N.F."/>
            <person name="Baker D."/>
            <person name="Gharbi K."/>
            <person name="Hall N."/>
            <person name="Watson M."/>
            <person name="Adriaenssens E.M."/>
            <person name="Foster-Nyarko E."/>
            <person name="Jarju S."/>
            <person name="Secka A."/>
            <person name="Antonio M."/>
            <person name="Oren A."/>
            <person name="Chaudhuri R.R."/>
            <person name="La Ragione R."/>
            <person name="Hildebrand F."/>
            <person name="Pallen M.J."/>
        </authorList>
    </citation>
    <scope>NUCLEOTIDE SEQUENCE</scope>
    <source>
        <strain evidence="1">ChiGjej2B2-16831</strain>
    </source>
</reference>
<dbReference type="EMBL" id="DVNZ01000088">
    <property type="protein sequence ID" value="HIU94048.1"/>
    <property type="molecule type" value="Genomic_DNA"/>
</dbReference>
<name>A0A9D1N2K6_9FIRM</name>
<evidence type="ECO:0000313" key="1">
    <source>
        <dbReference type="EMBL" id="HIU94048.1"/>
    </source>
</evidence>
<reference evidence="1" key="1">
    <citation type="submission" date="2020-10" db="EMBL/GenBank/DDBJ databases">
        <authorList>
            <person name="Gilroy R."/>
        </authorList>
    </citation>
    <scope>NUCLEOTIDE SEQUENCE</scope>
    <source>
        <strain evidence="1">ChiGjej2B2-16831</strain>
    </source>
</reference>
<proteinExistence type="predicted"/>
<protein>
    <submittedName>
        <fullName evidence="1">DUF3791 domain-containing protein</fullName>
    </submittedName>
</protein>
<comment type="caution">
    <text evidence="1">The sequence shown here is derived from an EMBL/GenBank/DDBJ whole genome shotgun (WGS) entry which is preliminary data.</text>
</comment>
<evidence type="ECO:0000313" key="2">
    <source>
        <dbReference type="Proteomes" id="UP000824128"/>
    </source>
</evidence>
<organism evidence="1 2">
    <name type="scientific">Candidatus Aphodomorpha intestinavium</name>
    <dbReference type="NCBI Taxonomy" id="2840672"/>
    <lineage>
        <taxon>Bacteria</taxon>
        <taxon>Bacillati</taxon>
        <taxon>Bacillota</taxon>
        <taxon>Clostridia</taxon>
        <taxon>Eubacteriales</taxon>
        <taxon>Candidatus Aphodomorpha</taxon>
    </lineage>
</organism>
<sequence length="84" mass="9601">MEVKKLSCEPCIRSGKELEFAIFCIENIAQRLQVDAQRVYAALTGQSDILHSYIVPEYDVLHTQSRDYIVDDILQVMREKGVAV</sequence>
<dbReference type="InterPro" id="IPR024269">
    <property type="entry name" value="DUF3791"/>
</dbReference>
<dbReference type="Proteomes" id="UP000824128">
    <property type="component" value="Unassembled WGS sequence"/>
</dbReference>
<dbReference type="AlphaFoldDB" id="A0A9D1N2K6"/>